<proteinExistence type="predicted"/>
<gene>
    <name evidence="1" type="ORF">HXX02_10620</name>
</gene>
<reference evidence="1" key="1">
    <citation type="thesis" date="2020" institute="Technische Universitat Dresden" country="Dresden, Germany">
        <title>The Agarolytic System of Microbulbifer elongatus PORT2, Isolated from Batu Karas, Pangandaran West Java Indonesia.</title>
        <authorList>
            <person name="Anggraeni S.R."/>
        </authorList>
    </citation>
    <scope>NUCLEOTIDE SEQUENCE</scope>
    <source>
        <strain evidence="1">PORT2</strain>
    </source>
</reference>
<evidence type="ECO:0000313" key="1">
    <source>
        <dbReference type="EMBL" id="MCQ3829898.1"/>
    </source>
</evidence>
<keyword evidence="2" id="KW-1185">Reference proteome</keyword>
<accession>A0ABT1P195</accession>
<sequence length="163" mass="18032">MEKFVNLRFLCANHRQWLMEDSGRAEQAWLEWSERGAMLCEEGKHGQAIPFLGCAFELADFLLLKRTPGFAVATVRFTDSARQLMEAYRQHGESGCANYVLVTSSSRLARELGDKANYQLTADCIRTLYTGATDLPPRVAERVKDSGGLPIPAGAATAAPRLH</sequence>
<protein>
    <submittedName>
        <fullName evidence="1">Uncharacterized protein</fullName>
    </submittedName>
</protein>
<dbReference type="Proteomes" id="UP001205566">
    <property type="component" value="Unassembled WGS sequence"/>
</dbReference>
<comment type="caution">
    <text evidence="1">The sequence shown here is derived from an EMBL/GenBank/DDBJ whole genome shotgun (WGS) entry which is preliminary data.</text>
</comment>
<organism evidence="1 2">
    <name type="scientific">Microbulbifer elongatus</name>
    <dbReference type="NCBI Taxonomy" id="86173"/>
    <lineage>
        <taxon>Bacteria</taxon>
        <taxon>Pseudomonadati</taxon>
        <taxon>Pseudomonadota</taxon>
        <taxon>Gammaproteobacteria</taxon>
        <taxon>Cellvibrionales</taxon>
        <taxon>Microbulbiferaceae</taxon>
        <taxon>Microbulbifer</taxon>
    </lineage>
</organism>
<dbReference type="EMBL" id="JACASI010000030">
    <property type="protein sequence ID" value="MCQ3829898.1"/>
    <property type="molecule type" value="Genomic_DNA"/>
</dbReference>
<evidence type="ECO:0000313" key="2">
    <source>
        <dbReference type="Proteomes" id="UP001205566"/>
    </source>
</evidence>
<dbReference type="RefSeq" id="WP_255874923.1">
    <property type="nucleotide sequence ID" value="NZ_JACASI010000030.1"/>
</dbReference>
<name>A0ABT1P195_9GAMM</name>